<accession>A0A6N7PVE8</accession>
<dbReference type="AlphaFoldDB" id="A0A6N7PVE8"/>
<evidence type="ECO:0008006" key="4">
    <source>
        <dbReference type="Google" id="ProtNLM"/>
    </source>
</evidence>
<feature type="chain" id="PRO_5027071518" description="Lipoprotein" evidence="1">
    <location>
        <begin position="20"/>
        <end position="286"/>
    </location>
</feature>
<proteinExistence type="predicted"/>
<dbReference type="OrthoDB" id="5505482at2"/>
<sequence>MNPLRAFLVVLASSTALLAGCVLSDAENPFGEGDLDVPLETAGIGGEVPPCGTNGFSPPCFWAAGSQTGLRDLAKAKLATTATGLLPLAPTIAAGCREVIRNAVECALSPRQSVRDPVTGETYTGHWSLATGWYSNPLDLNGQKWVTACMVQRLNVLGEHVDVLLEGAHSRITENATYDPLYPFEESSVFGNLFNSTIPPTESMPAFHAYICSEDDLNGQCPIGPTPWLDHRICDDVPSACGLIYIGSCSSTCIKNGAYWSCPVPGGFVYNPETVRVQLEDPTACY</sequence>
<dbReference type="EMBL" id="WJIE01000005">
    <property type="protein sequence ID" value="MRG94054.1"/>
    <property type="molecule type" value="Genomic_DNA"/>
</dbReference>
<name>A0A6N7PVE8_9BACT</name>
<feature type="signal peptide" evidence="1">
    <location>
        <begin position="1"/>
        <end position="19"/>
    </location>
</feature>
<evidence type="ECO:0000313" key="2">
    <source>
        <dbReference type="EMBL" id="MRG94054.1"/>
    </source>
</evidence>
<protein>
    <recommendedName>
        <fullName evidence="4">Lipoprotein</fullName>
    </recommendedName>
</protein>
<gene>
    <name evidence="2" type="ORF">GF068_19330</name>
</gene>
<dbReference type="RefSeq" id="WP_153820885.1">
    <property type="nucleotide sequence ID" value="NZ_WJIE01000005.1"/>
</dbReference>
<keyword evidence="3" id="KW-1185">Reference proteome</keyword>
<dbReference type="PROSITE" id="PS51257">
    <property type="entry name" value="PROKAR_LIPOPROTEIN"/>
    <property type="match status" value="1"/>
</dbReference>
<comment type="caution">
    <text evidence="2">The sequence shown here is derived from an EMBL/GenBank/DDBJ whole genome shotgun (WGS) entry which is preliminary data.</text>
</comment>
<keyword evidence="1" id="KW-0732">Signal</keyword>
<evidence type="ECO:0000313" key="3">
    <source>
        <dbReference type="Proteomes" id="UP000440224"/>
    </source>
</evidence>
<organism evidence="2 3">
    <name type="scientific">Polyangium spumosum</name>
    <dbReference type="NCBI Taxonomy" id="889282"/>
    <lineage>
        <taxon>Bacteria</taxon>
        <taxon>Pseudomonadati</taxon>
        <taxon>Myxococcota</taxon>
        <taxon>Polyangia</taxon>
        <taxon>Polyangiales</taxon>
        <taxon>Polyangiaceae</taxon>
        <taxon>Polyangium</taxon>
    </lineage>
</organism>
<reference evidence="2 3" key="1">
    <citation type="submission" date="2019-10" db="EMBL/GenBank/DDBJ databases">
        <title>A soil myxobacterium in the family Polyangiaceae.</title>
        <authorList>
            <person name="Li Y."/>
            <person name="Wang J."/>
        </authorList>
    </citation>
    <scope>NUCLEOTIDE SEQUENCE [LARGE SCALE GENOMIC DNA]</scope>
    <source>
        <strain evidence="2 3">DSM 14734</strain>
    </source>
</reference>
<dbReference type="Proteomes" id="UP000440224">
    <property type="component" value="Unassembled WGS sequence"/>
</dbReference>
<evidence type="ECO:0000256" key="1">
    <source>
        <dbReference type="SAM" id="SignalP"/>
    </source>
</evidence>